<feature type="chain" id="PRO_5002730620" evidence="4">
    <location>
        <begin position="23"/>
        <end position="137"/>
    </location>
</feature>
<keyword evidence="3" id="KW-1015">Disulfide bond</keyword>
<evidence type="ECO:0000256" key="1">
    <source>
        <dbReference type="ARBA" id="ARBA00022690"/>
    </source>
</evidence>
<dbReference type="CTD" id="8573535"/>
<dbReference type="GeneID" id="8573535"/>
<dbReference type="EMBL" id="HE600939">
    <property type="protein sequence ID" value="CAP37668.1"/>
    <property type="molecule type" value="Genomic_DNA"/>
</dbReference>
<dbReference type="InParanoid" id="A8XYF1"/>
<evidence type="ECO:0000313" key="8">
    <source>
        <dbReference type="WormBase" id="CBG20703"/>
    </source>
</evidence>
<keyword evidence="2" id="KW-0722">Serine protease inhibitor</keyword>
<dbReference type="WormBase" id="CBG20703">
    <property type="protein sequence ID" value="CBP11668"/>
    <property type="gene ID" value="WBGene00039639"/>
</dbReference>
<dbReference type="HOGENOM" id="CLU_1908549_0_0_1"/>
<sequence>MNMIILLLAILAIGSTIRQEDAAIIEIFAPVNPCSLVKCAADTQCVLREIVCVTTPCDPIPTCEPIGDSRCPGKNQEFQKCGSPCPKKCGEKEPMACIKVCRQGCSCKKGFCLNESGECVLDINFGVLTKQVSCFFQ</sequence>
<keyword evidence="1" id="KW-0646">Protease inhibitor</keyword>
<accession>A8XYF1</accession>
<feature type="signal peptide" evidence="4">
    <location>
        <begin position="1"/>
        <end position="22"/>
    </location>
</feature>
<dbReference type="InterPro" id="IPR051368">
    <property type="entry name" value="SerProtInhib-TIL_Domain"/>
</dbReference>
<dbReference type="InterPro" id="IPR036084">
    <property type="entry name" value="Ser_inhib-like_sf"/>
</dbReference>
<evidence type="ECO:0000256" key="2">
    <source>
        <dbReference type="ARBA" id="ARBA00022900"/>
    </source>
</evidence>
<dbReference type="CDD" id="cd19941">
    <property type="entry name" value="TIL"/>
    <property type="match status" value="1"/>
</dbReference>
<evidence type="ECO:0000256" key="4">
    <source>
        <dbReference type="SAM" id="SignalP"/>
    </source>
</evidence>
<name>A8XYF1_CAEBR</name>
<dbReference type="AlphaFoldDB" id="A8XYF1"/>
<dbReference type="KEGG" id="cbr:CBG_20703"/>
<dbReference type="Gene3D" id="2.10.25.10">
    <property type="entry name" value="Laminin"/>
    <property type="match status" value="1"/>
</dbReference>
<dbReference type="RefSeq" id="XP_002631537.1">
    <property type="nucleotide sequence ID" value="XM_002631491.1"/>
</dbReference>
<dbReference type="SUPFAM" id="SSF57567">
    <property type="entry name" value="Serine protease inhibitors"/>
    <property type="match status" value="1"/>
</dbReference>
<dbReference type="Pfam" id="PF01826">
    <property type="entry name" value="TIL"/>
    <property type="match status" value="1"/>
</dbReference>
<reference evidence="6 7" key="2">
    <citation type="journal article" date="2011" name="PLoS Genet.">
        <title>Caenorhabditis briggsae recombinant inbred line genotypes reveal inter-strain incompatibility and the evolution of recombination.</title>
        <authorList>
            <person name="Ross J.A."/>
            <person name="Koboldt D.C."/>
            <person name="Staisch J.E."/>
            <person name="Chamberlin H.M."/>
            <person name="Gupta B.P."/>
            <person name="Miller R.D."/>
            <person name="Baird S.E."/>
            <person name="Haag E.S."/>
        </authorList>
    </citation>
    <scope>NUCLEOTIDE SEQUENCE [LARGE SCALE GENOMIC DNA]</scope>
    <source>
        <strain evidence="6 7">AF16</strain>
    </source>
</reference>
<dbReference type="InterPro" id="IPR002919">
    <property type="entry name" value="TIL_dom"/>
</dbReference>
<proteinExistence type="predicted"/>
<protein>
    <submittedName>
        <fullName evidence="6">Protein CBG20703</fullName>
    </submittedName>
</protein>
<dbReference type="Proteomes" id="UP000008549">
    <property type="component" value="Unassembled WGS sequence"/>
</dbReference>
<feature type="domain" description="TIL" evidence="5">
    <location>
        <begin position="73"/>
        <end position="121"/>
    </location>
</feature>
<gene>
    <name evidence="6 8" type="ORF">CBG20703</name>
    <name evidence="6" type="ORF">CBG_20703</name>
</gene>
<evidence type="ECO:0000259" key="5">
    <source>
        <dbReference type="Pfam" id="PF01826"/>
    </source>
</evidence>
<keyword evidence="4" id="KW-0732">Signal</keyword>
<evidence type="ECO:0000256" key="3">
    <source>
        <dbReference type="ARBA" id="ARBA00023157"/>
    </source>
</evidence>
<reference evidence="6 7" key="1">
    <citation type="journal article" date="2003" name="PLoS Biol.">
        <title>The genome sequence of Caenorhabditis briggsae: a platform for comparative genomics.</title>
        <authorList>
            <person name="Stein L.D."/>
            <person name="Bao Z."/>
            <person name="Blasiar D."/>
            <person name="Blumenthal T."/>
            <person name="Brent M.R."/>
            <person name="Chen N."/>
            <person name="Chinwalla A."/>
            <person name="Clarke L."/>
            <person name="Clee C."/>
            <person name="Coghlan A."/>
            <person name="Coulson A."/>
            <person name="D'Eustachio P."/>
            <person name="Fitch D.H."/>
            <person name="Fulton L.A."/>
            <person name="Fulton R.E."/>
            <person name="Griffiths-Jones S."/>
            <person name="Harris T.W."/>
            <person name="Hillier L.W."/>
            <person name="Kamath R."/>
            <person name="Kuwabara P.E."/>
            <person name="Mardis E.R."/>
            <person name="Marra M.A."/>
            <person name="Miner T.L."/>
            <person name="Minx P."/>
            <person name="Mullikin J.C."/>
            <person name="Plumb R.W."/>
            <person name="Rogers J."/>
            <person name="Schein J.E."/>
            <person name="Sohrmann M."/>
            <person name="Spieth J."/>
            <person name="Stajich J.E."/>
            <person name="Wei C."/>
            <person name="Willey D."/>
            <person name="Wilson R.K."/>
            <person name="Durbin R."/>
            <person name="Waterston R.H."/>
        </authorList>
    </citation>
    <scope>NUCLEOTIDE SEQUENCE [LARGE SCALE GENOMIC DNA]</scope>
    <source>
        <strain evidence="6 7">AF16</strain>
    </source>
</reference>
<dbReference type="PANTHER" id="PTHR23259">
    <property type="entry name" value="RIDDLE"/>
    <property type="match status" value="1"/>
</dbReference>
<dbReference type="PANTHER" id="PTHR23259:SF70">
    <property type="entry name" value="ACCESSORY GLAND PROTEIN ACP62F-RELATED"/>
    <property type="match status" value="1"/>
</dbReference>
<evidence type="ECO:0000313" key="6">
    <source>
        <dbReference type="EMBL" id="CAP37668.1"/>
    </source>
</evidence>
<evidence type="ECO:0000313" key="7">
    <source>
        <dbReference type="Proteomes" id="UP000008549"/>
    </source>
</evidence>
<organism evidence="6 7">
    <name type="scientific">Caenorhabditis briggsae</name>
    <dbReference type="NCBI Taxonomy" id="6238"/>
    <lineage>
        <taxon>Eukaryota</taxon>
        <taxon>Metazoa</taxon>
        <taxon>Ecdysozoa</taxon>
        <taxon>Nematoda</taxon>
        <taxon>Chromadorea</taxon>
        <taxon>Rhabditida</taxon>
        <taxon>Rhabditina</taxon>
        <taxon>Rhabditomorpha</taxon>
        <taxon>Rhabditoidea</taxon>
        <taxon>Rhabditidae</taxon>
        <taxon>Peloderinae</taxon>
        <taxon>Caenorhabditis</taxon>
    </lineage>
</organism>
<dbReference type="GO" id="GO:0004867">
    <property type="term" value="F:serine-type endopeptidase inhibitor activity"/>
    <property type="evidence" value="ECO:0007669"/>
    <property type="project" value="UniProtKB-KW"/>
</dbReference>
<keyword evidence="7" id="KW-1185">Reference proteome</keyword>
<dbReference type="STRING" id="6238.A8XYF1"/>